<reference evidence="1" key="1">
    <citation type="journal article" date="2014" name="Int. J. Syst. Evol. Microbiol.">
        <title>Complete genome sequence of Corynebacterium casei LMG S-19264T (=DSM 44701T), isolated from a smear-ripened cheese.</title>
        <authorList>
            <consortium name="US DOE Joint Genome Institute (JGI-PGF)"/>
            <person name="Walter F."/>
            <person name="Albersmeier A."/>
            <person name="Kalinowski J."/>
            <person name="Ruckert C."/>
        </authorList>
    </citation>
    <scope>NUCLEOTIDE SEQUENCE</scope>
    <source>
        <strain evidence="1">KCTC 12870</strain>
    </source>
</reference>
<dbReference type="Proteomes" id="UP000642829">
    <property type="component" value="Unassembled WGS sequence"/>
</dbReference>
<organism evidence="1 2">
    <name type="scientific">Cerasicoccus arenae</name>
    <dbReference type="NCBI Taxonomy" id="424488"/>
    <lineage>
        <taxon>Bacteria</taxon>
        <taxon>Pseudomonadati</taxon>
        <taxon>Verrucomicrobiota</taxon>
        <taxon>Opitutia</taxon>
        <taxon>Puniceicoccales</taxon>
        <taxon>Cerasicoccaceae</taxon>
        <taxon>Cerasicoccus</taxon>
    </lineage>
</organism>
<dbReference type="EMBL" id="BMXG01000005">
    <property type="protein sequence ID" value="GHB96386.1"/>
    <property type="molecule type" value="Genomic_DNA"/>
</dbReference>
<accession>A0A8J3DFS6</accession>
<name>A0A8J3DFS6_9BACT</name>
<proteinExistence type="predicted"/>
<evidence type="ECO:0000313" key="1">
    <source>
        <dbReference type="EMBL" id="GHB96386.1"/>
    </source>
</evidence>
<gene>
    <name evidence="1" type="ORF">GCM10007047_10260</name>
</gene>
<protein>
    <submittedName>
        <fullName evidence="1">Uncharacterized protein</fullName>
    </submittedName>
</protein>
<sequence length="362" mass="39071">MKFFKQNPVFSVLLTLFILLFIGGVVMNFMLQSKVEAEKKSVSTSNSQLRSALALEPAPTEANIETAEKNVQDLSNALEKQVKSTLGKKPGLISSKAPTSGTQMLFQLRAYRDEFAQVAKRTIPIATSDAEVAKMQEEGETLPSTSIPANFAFGFSRYIDSGEPPKDADVPVIYQQKEILTYILRKLFNTRPIDLVSVVRGPVELPKPAPGATTRNSTNTGPVLKADEFRIGSETARVDGAVETLSFKVVFTGYTENLRSFLKQIEEFEIPLVVRSVETVPLEASANVASASAPAAPASPFALFGDLGGAGKNDSAPVADVGPDKEPIVEENVSEFTVVLEYITVTVSQDDETNDDGEGDLS</sequence>
<reference evidence="1" key="2">
    <citation type="submission" date="2020-09" db="EMBL/GenBank/DDBJ databases">
        <authorList>
            <person name="Sun Q."/>
            <person name="Kim S."/>
        </authorList>
    </citation>
    <scope>NUCLEOTIDE SEQUENCE</scope>
    <source>
        <strain evidence="1">KCTC 12870</strain>
    </source>
</reference>
<dbReference type="AlphaFoldDB" id="A0A8J3DFS6"/>
<evidence type="ECO:0000313" key="2">
    <source>
        <dbReference type="Proteomes" id="UP000642829"/>
    </source>
</evidence>
<comment type="caution">
    <text evidence="1">The sequence shown here is derived from an EMBL/GenBank/DDBJ whole genome shotgun (WGS) entry which is preliminary data.</text>
</comment>
<dbReference type="RefSeq" id="WP_189512564.1">
    <property type="nucleotide sequence ID" value="NZ_BMXG01000005.1"/>
</dbReference>
<keyword evidence="2" id="KW-1185">Reference proteome</keyword>